<keyword evidence="5" id="KW-0732">Signal</keyword>
<dbReference type="Pfam" id="PF08031">
    <property type="entry name" value="BBE"/>
    <property type="match status" value="1"/>
</dbReference>
<evidence type="ECO:0000313" key="8">
    <source>
        <dbReference type="Proteomes" id="UP000194127"/>
    </source>
</evidence>
<dbReference type="STRING" id="670580.A0A1X6NBK6"/>
<sequence>MFTASVLVYSVLTVVTYGAAKSLRARDTLSVCTEIANALSPASAVFYPAEWYYDEDIAHYMSSSSQNAVCSVEPGITEDVGVVLQILGQTQTSFAIKGGGHASNPGFSSTAGIQITMARFNGVTYNADAQTASIGTGLVWDDVYAALETYGVSVVGGRVTGVGVGGFTLGGGFSFLSNQHGLTIDTVTAFELVLPNGTVATVTDTVNPDLFFALKGGFNNFGIVTQFTLKTYTQGPVWGGLIITLGEFDALAAATANFYANVTDPKAAIITSFNYDLGASIGEVSMFYDGPTPPDGIFDEFLAIPAITQDISTRSYYSLILSAPSNITYGLRGYFHTVSLLEITPSYIGAVVNETNFWVSTLALEVPSLFISYDVEPFLPSVFTHGSDSAWPPSRAQALLPMYIYFAWSLPDQDALMHQAMLDSAGYLTQVAVSEGQDVGNVSLYPNYAIYDASIPRMYGDNLLALQTIKAQVDPENVMGLTGGWKF</sequence>
<dbReference type="AlphaFoldDB" id="A0A1X6NBK6"/>
<dbReference type="OrthoDB" id="2151789at2759"/>
<dbReference type="RefSeq" id="XP_024342557.1">
    <property type="nucleotide sequence ID" value="XM_024482546.1"/>
</dbReference>
<dbReference type="GeneID" id="36327495"/>
<dbReference type="InterPro" id="IPR050416">
    <property type="entry name" value="FAD-linked_Oxidoreductase"/>
</dbReference>
<keyword evidence="2" id="KW-0285">Flavoprotein</keyword>
<comment type="similarity">
    <text evidence="1">Belongs to the oxygen-dependent FAD-linked oxidoreductase family.</text>
</comment>
<accession>A0A1X6NBK6</accession>
<proteinExistence type="inferred from homology"/>
<organism evidence="7 8">
    <name type="scientific">Postia placenta MAD-698-R-SB12</name>
    <dbReference type="NCBI Taxonomy" id="670580"/>
    <lineage>
        <taxon>Eukaryota</taxon>
        <taxon>Fungi</taxon>
        <taxon>Dikarya</taxon>
        <taxon>Basidiomycota</taxon>
        <taxon>Agaricomycotina</taxon>
        <taxon>Agaricomycetes</taxon>
        <taxon>Polyporales</taxon>
        <taxon>Adustoporiaceae</taxon>
        <taxon>Rhodonia</taxon>
    </lineage>
</organism>
<evidence type="ECO:0000256" key="4">
    <source>
        <dbReference type="ARBA" id="ARBA00023002"/>
    </source>
</evidence>
<keyword evidence="4" id="KW-0560">Oxidoreductase</keyword>
<dbReference type="Gene3D" id="3.30.465.10">
    <property type="match status" value="1"/>
</dbReference>
<feature type="signal peptide" evidence="5">
    <location>
        <begin position="1"/>
        <end position="18"/>
    </location>
</feature>
<reference evidence="7 8" key="1">
    <citation type="submission" date="2017-04" db="EMBL/GenBank/DDBJ databases">
        <title>Genome Sequence of the Model Brown-Rot Fungus Postia placenta SB12.</title>
        <authorList>
            <consortium name="DOE Joint Genome Institute"/>
            <person name="Gaskell J."/>
            <person name="Kersten P."/>
            <person name="Larrondo L.F."/>
            <person name="Canessa P."/>
            <person name="Martinez D."/>
            <person name="Hibbett D."/>
            <person name="Schmoll M."/>
            <person name="Kubicek C.P."/>
            <person name="Martinez A.T."/>
            <person name="Yadav J."/>
            <person name="Master E."/>
            <person name="Magnuson J.K."/>
            <person name="James T."/>
            <person name="Yaver D."/>
            <person name="Berka R."/>
            <person name="Labutti K."/>
            <person name="Lipzen A."/>
            <person name="Aerts A."/>
            <person name="Barry K."/>
            <person name="Henrissat B."/>
            <person name="Blanchette R."/>
            <person name="Grigoriev I."/>
            <person name="Cullen D."/>
        </authorList>
    </citation>
    <scope>NUCLEOTIDE SEQUENCE [LARGE SCALE GENOMIC DNA]</scope>
    <source>
        <strain evidence="7 8">MAD-698-R-SB12</strain>
    </source>
</reference>
<name>A0A1X6NBK6_9APHY</name>
<feature type="chain" id="PRO_5010855541" description="FAD-binding PCMH-type domain-containing protein" evidence="5">
    <location>
        <begin position="19"/>
        <end position="487"/>
    </location>
</feature>
<dbReference type="InterPro" id="IPR036318">
    <property type="entry name" value="FAD-bd_PCMH-like_sf"/>
</dbReference>
<gene>
    <name evidence="7" type="ORF">POSPLADRAFT_1072763</name>
</gene>
<keyword evidence="8" id="KW-1185">Reference proteome</keyword>
<evidence type="ECO:0000259" key="6">
    <source>
        <dbReference type="PROSITE" id="PS51387"/>
    </source>
</evidence>
<dbReference type="SUPFAM" id="SSF56176">
    <property type="entry name" value="FAD-binding/transporter-associated domain-like"/>
    <property type="match status" value="1"/>
</dbReference>
<dbReference type="InterPro" id="IPR016166">
    <property type="entry name" value="FAD-bd_PCMH"/>
</dbReference>
<dbReference type="InterPro" id="IPR016169">
    <property type="entry name" value="FAD-bd_PCMH_sub2"/>
</dbReference>
<evidence type="ECO:0000256" key="1">
    <source>
        <dbReference type="ARBA" id="ARBA00005466"/>
    </source>
</evidence>
<dbReference type="InterPro" id="IPR006094">
    <property type="entry name" value="Oxid_FAD_bind_N"/>
</dbReference>
<dbReference type="EMBL" id="KZ110592">
    <property type="protein sequence ID" value="OSX65763.1"/>
    <property type="molecule type" value="Genomic_DNA"/>
</dbReference>
<feature type="domain" description="FAD-binding PCMH-type" evidence="6">
    <location>
        <begin position="64"/>
        <end position="234"/>
    </location>
</feature>
<dbReference type="Proteomes" id="UP000194127">
    <property type="component" value="Unassembled WGS sequence"/>
</dbReference>
<keyword evidence="3" id="KW-0274">FAD</keyword>
<protein>
    <recommendedName>
        <fullName evidence="6">FAD-binding PCMH-type domain-containing protein</fullName>
    </recommendedName>
</protein>
<evidence type="ECO:0000256" key="3">
    <source>
        <dbReference type="ARBA" id="ARBA00022827"/>
    </source>
</evidence>
<dbReference type="PROSITE" id="PS51387">
    <property type="entry name" value="FAD_PCMH"/>
    <property type="match status" value="1"/>
</dbReference>
<dbReference type="Pfam" id="PF01565">
    <property type="entry name" value="FAD_binding_4"/>
    <property type="match status" value="1"/>
</dbReference>
<dbReference type="GO" id="GO:0071949">
    <property type="term" value="F:FAD binding"/>
    <property type="evidence" value="ECO:0007669"/>
    <property type="project" value="InterPro"/>
</dbReference>
<dbReference type="GO" id="GO:0016491">
    <property type="term" value="F:oxidoreductase activity"/>
    <property type="evidence" value="ECO:0007669"/>
    <property type="project" value="UniProtKB-KW"/>
</dbReference>
<evidence type="ECO:0000256" key="5">
    <source>
        <dbReference type="SAM" id="SignalP"/>
    </source>
</evidence>
<evidence type="ECO:0000313" key="7">
    <source>
        <dbReference type="EMBL" id="OSX65763.1"/>
    </source>
</evidence>
<dbReference type="PANTHER" id="PTHR42973">
    <property type="entry name" value="BINDING OXIDOREDUCTASE, PUTATIVE (AFU_ORTHOLOGUE AFUA_1G17690)-RELATED"/>
    <property type="match status" value="1"/>
</dbReference>
<dbReference type="PANTHER" id="PTHR42973:SF13">
    <property type="entry name" value="FAD-BINDING PCMH-TYPE DOMAIN-CONTAINING PROTEIN"/>
    <property type="match status" value="1"/>
</dbReference>
<evidence type="ECO:0000256" key="2">
    <source>
        <dbReference type="ARBA" id="ARBA00022630"/>
    </source>
</evidence>
<dbReference type="InterPro" id="IPR012951">
    <property type="entry name" value="BBE"/>
</dbReference>